<dbReference type="OrthoDB" id="9796570at2"/>
<proteinExistence type="predicted"/>
<organism evidence="2 3">
    <name type="scientific">Roseibium suaedae</name>
    <dbReference type="NCBI Taxonomy" id="735517"/>
    <lineage>
        <taxon>Bacteria</taxon>
        <taxon>Pseudomonadati</taxon>
        <taxon>Pseudomonadota</taxon>
        <taxon>Alphaproteobacteria</taxon>
        <taxon>Hyphomicrobiales</taxon>
        <taxon>Stappiaceae</taxon>
        <taxon>Roseibium</taxon>
    </lineage>
</organism>
<name>A0A1M7P559_9HYPH</name>
<dbReference type="Gene3D" id="3.40.50.1820">
    <property type="entry name" value="alpha/beta hydrolase"/>
    <property type="match status" value="1"/>
</dbReference>
<protein>
    <submittedName>
        <fullName evidence="2">Phospholipase/carboxylesterase</fullName>
    </submittedName>
</protein>
<feature type="domain" description="Serine aminopeptidase S33" evidence="1">
    <location>
        <begin position="19"/>
        <end position="134"/>
    </location>
</feature>
<reference evidence="2 3" key="1">
    <citation type="submission" date="2016-11" db="EMBL/GenBank/DDBJ databases">
        <authorList>
            <person name="Jaros S."/>
            <person name="Januszkiewicz K."/>
            <person name="Wedrychowicz H."/>
        </authorList>
    </citation>
    <scope>NUCLEOTIDE SEQUENCE [LARGE SCALE GENOMIC DNA]</scope>
    <source>
        <strain evidence="2 3">DSM 22153</strain>
    </source>
</reference>
<sequence length="219" mass="23418">MTTSSYTARVKAPAAGQPLVLAFHGTGGNEHQFAGFVEDILPQAGLVSPRGDVSEHGALRFFRRTGEGVYDMADLELRTQKMAAFITAHRQENPGHPVYAFGYSNGANILAAVAFRHPELFDRIALLHPLIPWTPAEQAGLAGKAILLTAGRRDPICPLPLTEALVTYFNAQGADLSLEIHDGGHEIRQPEIDALASFLSAPQGAGLTKAGLARTDLET</sequence>
<dbReference type="EMBL" id="FRBW01000006">
    <property type="protein sequence ID" value="SHN11648.1"/>
    <property type="molecule type" value="Genomic_DNA"/>
</dbReference>
<dbReference type="RefSeq" id="WP_073015252.1">
    <property type="nucleotide sequence ID" value="NZ_FRBW01000006.1"/>
</dbReference>
<dbReference type="STRING" id="735517.SAMN05444272_4111"/>
<accession>A0A1M7P559</accession>
<dbReference type="AlphaFoldDB" id="A0A1M7P559"/>
<evidence type="ECO:0000313" key="3">
    <source>
        <dbReference type="Proteomes" id="UP000186002"/>
    </source>
</evidence>
<evidence type="ECO:0000313" key="2">
    <source>
        <dbReference type="EMBL" id="SHN11648.1"/>
    </source>
</evidence>
<dbReference type="Proteomes" id="UP000186002">
    <property type="component" value="Unassembled WGS sequence"/>
</dbReference>
<dbReference type="SUPFAM" id="SSF53474">
    <property type="entry name" value="alpha/beta-Hydrolases"/>
    <property type="match status" value="1"/>
</dbReference>
<keyword evidence="3" id="KW-1185">Reference proteome</keyword>
<dbReference type="InterPro" id="IPR029058">
    <property type="entry name" value="AB_hydrolase_fold"/>
</dbReference>
<evidence type="ECO:0000259" key="1">
    <source>
        <dbReference type="Pfam" id="PF12146"/>
    </source>
</evidence>
<dbReference type="InterPro" id="IPR022742">
    <property type="entry name" value="Hydrolase_4"/>
</dbReference>
<gene>
    <name evidence="2" type="ORF">SAMN05444272_4111</name>
</gene>
<dbReference type="Pfam" id="PF12146">
    <property type="entry name" value="Hydrolase_4"/>
    <property type="match status" value="1"/>
</dbReference>